<sequence length="74" mass="8551">MSTHTVEKLVVRESGWAEARRRREKGVRLCLPALTDRDGNRRTGFGTDEHIVRGDDYGRRRRRAGGTRIHRVPP</sequence>
<evidence type="ECO:0000313" key="2">
    <source>
        <dbReference type="EMBL" id="MDT0572574.1"/>
    </source>
</evidence>
<dbReference type="EMBL" id="JAVRFJ010000040">
    <property type="protein sequence ID" value="MDT0572574.1"/>
    <property type="molecule type" value="Genomic_DNA"/>
</dbReference>
<evidence type="ECO:0000313" key="3">
    <source>
        <dbReference type="Proteomes" id="UP001180737"/>
    </source>
</evidence>
<comment type="caution">
    <text evidence="2">The sequence shown here is derived from an EMBL/GenBank/DDBJ whole genome shotgun (WGS) entry which is preliminary data.</text>
</comment>
<feature type="compositionally biased region" description="Basic residues" evidence="1">
    <location>
        <begin position="59"/>
        <end position="74"/>
    </location>
</feature>
<dbReference type="RefSeq" id="WP_311591954.1">
    <property type="nucleotide sequence ID" value="NZ_JAVRFJ010000040.1"/>
</dbReference>
<reference evidence="2" key="1">
    <citation type="submission" date="2024-05" db="EMBL/GenBank/DDBJ databases">
        <title>30 novel species of actinomycetes from the DSMZ collection.</title>
        <authorList>
            <person name="Nouioui I."/>
        </authorList>
    </citation>
    <scope>NUCLEOTIDE SEQUENCE</scope>
    <source>
        <strain evidence="2">DSM 3412</strain>
    </source>
</reference>
<name>A0ABU2Z7K3_9ACTN</name>
<evidence type="ECO:0000256" key="1">
    <source>
        <dbReference type="SAM" id="MobiDB-lite"/>
    </source>
</evidence>
<keyword evidence="3" id="KW-1185">Reference proteome</keyword>
<protein>
    <submittedName>
        <fullName evidence="2">Uncharacterized protein</fullName>
    </submittedName>
</protein>
<accession>A0ABU2Z7K3</accession>
<feature type="region of interest" description="Disordered" evidence="1">
    <location>
        <begin position="41"/>
        <end position="74"/>
    </location>
</feature>
<dbReference type="Proteomes" id="UP001180737">
    <property type="component" value="Unassembled WGS sequence"/>
</dbReference>
<feature type="non-terminal residue" evidence="2">
    <location>
        <position position="74"/>
    </location>
</feature>
<organism evidence="2 3">
    <name type="scientific">Streptomyces gottesmaniae</name>
    <dbReference type="NCBI Taxonomy" id="3075518"/>
    <lineage>
        <taxon>Bacteria</taxon>
        <taxon>Bacillati</taxon>
        <taxon>Actinomycetota</taxon>
        <taxon>Actinomycetes</taxon>
        <taxon>Kitasatosporales</taxon>
        <taxon>Streptomycetaceae</taxon>
        <taxon>Streptomyces</taxon>
    </lineage>
</organism>
<feature type="compositionally biased region" description="Basic and acidic residues" evidence="1">
    <location>
        <begin position="41"/>
        <end position="58"/>
    </location>
</feature>
<proteinExistence type="predicted"/>
<gene>
    <name evidence="2" type="ORF">RM704_34800</name>
</gene>